<keyword evidence="2" id="KW-1185">Reference proteome</keyword>
<accession>A0A183TPL5</accession>
<dbReference type="EMBL" id="UYSU01044368">
    <property type="protein sequence ID" value="VDM04799.1"/>
    <property type="molecule type" value="Genomic_DNA"/>
</dbReference>
<gene>
    <name evidence="1" type="ORF">SSLN_LOCUS18413</name>
</gene>
<protein>
    <submittedName>
        <fullName evidence="1 3">Uncharacterized protein</fullName>
    </submittedName>
</protein>
<dbReference type="AlphaFoldDB" id="A0A183TPL5"/>
<reference evidence="1 2" key="2">
    <citation type="submission" date="2018-11" db="EMBL/GenBank/DDBJ databases">
        <authorList>
            <consortium name="Pathogen Informatics"/>
        </authorList>
    </citation>
    <scope>NUCLEOTIDE SEQUENCE [LARGE SCALE GENOMIC DNA]</scope>
    <source>
        <strain evidence="1 2">NST_G2</strain>
    </source>
</reference>
<proteinExistence type="predicted"/>
<evidence type="ECO:0000313" key="2">
    <source>
        <dbReference type="Proteomes" id="UP000275846"/>
    </source>
</evidence>
<dbReference type="Proteomes" id="UP000275846">
    <property type="component" value="Unassembled WGS sequence"/>
</dbReference>
<evidence type="ECO:0000313" key="3">
    <source>
        <dbReference type="WBParaSite" id="SSLN_0001910701-mRNA-1"/>
    </source>
</evidence>
<organism evidence="3">
    <name type="scientific">Schistocephalus solidus</name>
    <name type="common">Tapeworm</name>
    <dbReference type="NCBI Taxonomy" id="70667"/>
    <lineage>
        <taxon>Eukaryota</taxon>
        <taxon>Metazoa</taxon>
        <taxon>Spiralia</taxon>
        <taxon>Lophotrochozoa</taxon>
        <taxon>Platyhelminthes</taxon>
        <taxon>Cestoda</taxon>
        <taxon>Eucestoda</taxon>
        <taxon>Diphyllobothriidea</taxon>
        <taxon>Diphyllobothriidae</taxon>
        <taxon>Schistocephalus</taxon>
    </lineage>
</organism>
<dbReference type="OrthoDB" id="10595023at2759"/>
<reference evidence="3" key="1">
    <citation type="submission" date="2016-06" db="UniProtKB">
        <authorList>
            <consortium name="WormBaseParasite"/>
        </authorList>
    </citation>
    <scope>IDENTIFICATION</scope>
</reference>
<sequence length="188" mass="20898">MQTLTHTVRLTLLLGLPESWRHPREGLKPINVRLQATTDALGSSDLNSGRHLNCTASELRRPLAAVVCRAPCKLFASVKACPSSPSSLTSDLGNRVFDLTTSRDRTIKRHLATVKQFAERISDDVVHPLPSGLLPAKSSRPTHRGFRHIACHTSIYQRYVLPLPALHIACEEIKMQKLRVELSPDMIV</sequence>
<name>A0A183TPL5_SCHSO</name>
<evidence type="ECO:0000313" key="1">
    <source>
        <dbReference type="EMBL" id="VDM04799.1"/>
    </source>
</evidence>
<dbReference type="WBParaSite" id="SSLN_0001910701-mRNA-1">
    <property type="protein sequence ID" value="SSLN_0001910701-mRNA-1"/>
    <property type="gene ID" value="SSLN_0001910701"/>
</dbReference>